<name>A0ABS8Z2S9_9PSEU</name>
<comment type="caution">
    <text evidence="1">The sequence shown here is derived from an EMBL/GenBank/DDBJ whole genome shotgun (WGS) entry which is preliminary data.</text>
</comment>
<dbReference type="RefSeq" id="WP_233722814.1">
    <property type="nucleotide sequence ID" value="NZ_JAJVCN010000001.1"/>
</dbReference>
<dbReference type="Proteomes" id="UP001521150">
    <property type="component" value="Unassembled WGS sequence"/>
</dbReference>
<dbReference type="EMBL" id="JAJVCN010000001">
    <property type="protein sequence ID" value="MCE7001757.1"/>
    <property type="molecule type" value="Genomic_DNA"/>
</dbReference>
<sequence length="349" mass="37655">MAGNAAVSRMMASPVPVTIAPPSSPEFLALVEEIEARRAAIEAHSTAQAEQIRASADALKQRFRTNTDAKAMAVEQAHAAALGVVQQHASTAQETIQGNLDAELARVDAAAEAELLRLDGVIEDKHGAVTRHAEDKATLATTAGDEQAQRATEGTTERTTRVNEIANAKIERYRTHEQAEEIRDTVESAKRDVLAELNRTGTAVASSVRTKSTELGAHFRKEAAQTDFEQPRSDARTQILENRDRTKDTLREIAANATARITAEASQLSTSLQEQSTQRSQDVRAQAALFDTLIDESVATTITQLAEPAEALANDLASFAQDNQDAACYQPFVEEARTELLAAADSRQA</sequence>
<evidence type="ECO:0000313" key="1">
    <source>
        <dbReference type="EMBL" id="MCE7001757.1"/>
    </source>
</evidence>
<protein>
    <submittedName>
        <fullName evidence="1">Uncharacterized protein</fullName>
    </submittedName>
</protein>
<evidence type="ECO:0000313" key="2">
    <source>
        <dbReference type="Proteomes" id="UP001521150"/>
    </source>
</evidence>
<reference evidence="1 2" key="1">
    <citation type="submission" date="2021-12" db="EMBL/GenBank/DDBJ databases">
        <title>Genome sequence of Kibdelosporangium philippinense ATCC 49844.</title>
        <authorList>
            <person name="Fedorov E.A."/>
            <person name="Omeragic M."/>
            <person name="Shalygina K.F."/>
            <person name="Maclea K.S."/>
        </authorList>
    </citation>
    <scope>NUCLEOTIDE SEQUENCE [LARGE SCALE GENOMIC DNA]</scope>
    <source>
        <strain evidence="1 2">ATCC 49844</strain>
    </source>
</reference>
<gene>
    <name evidence="1" type="ORF">LWC34_02710</name>
</gene>
<accession>A0ABS8Z2S9</accession>
<organism evidence="1 2">
    <name type="scientific">Kibdelosporangium philippinense</name>
    <dbReference type="NCBI Taxonomy" id="211113"/>
    <lineage>
        <taxon>Bacteria</taxon>
        <taxon>Bacillati</taxon>
        <taxon>Actinomycetota</taxon>
        <taxon>Actinomycetes</taxon>
        <taxon>Pseudonocardiales</taxon>
        <taxon>Pseudonocardiaceae</taxon>
        <taxon>Kibdelosporangium</taxon>
    </lineage>
</organism>
<keyword evidence="2" id="KW-1185">Reference proteome</keyword>
<proteinExistence type="predicted"/>